<keyword evidence="6" id="KW-0862">Zinc</keyword>
<dbReference type="GO" id="GO:0046872">
    <property type="term" value="F:metal ion binding"/>
    <property type="evidence" value="ECO:0007669"/>
    <property type="project" value="UniProtKB-KW"/>
</dbReference>
<gene>
    <name evidence="10" type="ORF">FPZ44_11950</name>
</gene>
<sequence length="327" mass="36201">MNEPHAKLPTTDLPVRRTCATLHVHQQLLAQSEHYAQERQRIEAGYRQNVMLARVGQRDVVSIPVVVHVLWNNPAQNISDEQIASQMLVLNQDFRKQNPDISQVPPVWEDTAEDADIEFHLATIDPEGLPTTGITRTQTSKVQFSAFEDDVKASATGGIDAWPSDQYLNIWVCALSFGLLGYAQFPGGPAHTDGVVCSYQAFGTLGTAEAPFNLGRTLTHEVGHWLDLRHIWGDDGMEPGTECTGSDLVEDTPNQAGPNFDTPSFPQISCNNGPDGDMFMNYMDYVNDSAMVMFTEEQVERMHACLQGPRSSFLSSPNIPESKELLL</sequence>
<evidence type="ECO:0000259" key="9">
    <source>
        <dbReference type="Pfam" id="PF05572"/>
    </source>
</evidence>
<dbReference type="InterPro" id="IPR024079">
    <property type="entry name" value="MetalloPept_cat_dom_sf"/>
</dbReference>
<evidence type="ECO:0000256" key="4">
    <source>
        <dbReference type="ARBA" id="ARBA00022729"/>
    </source>
</evidence>
<dbReference type="Gene3D" id="3.40.390.10">
    <property type="entry name" value="Collagenase (Catalytic Domain)"/>
    <property type="match status" value="1"/>
</dbReference>
<proteinExistence type="inferred from homology"/>
<dbReference type="AlphaFoldDB" id="A0A559J1F5"/>
<accession>A0A559J1F5</accession>
<dbReference type="GO" id="GO:0008237">
    <property type="term" value="F:metallopeptidase activity"/>
    <property type="evidence" value="ECO:0007669"/>
    <property type="project" value="UniProtKB-KW"/>
</dbReference>
<dbReference type="SUPFAM" id="SSF55486">
    <property type="entry name" value="Metalloproteases ('zincins'), catalytic domain"/>
    <property type="match status" value="1"/>
</dbReference>
<evidence type="ECO:0000256" key="2">
    <source>
        <dbReference type="ARBA" id="ARBA00022670"/>
    </source>
</evidence>
<dbReference type="PANTHER" id="PTHR47466">
    <property type="match status" value="1"/>
</dbReference>
<evidence type="ECO:0000256" key="6">
    <source>
        <dbReference type="ARBA" id="ARBA00022833"/>
    </source>
</evidence>
<evidence type="ECO:0000313" key="11">
    <source>
        <dbReference type="Proteomes" id="UP000318102"/>
    </source>
</evidence>
<dbReference type="OrthoDB" id="6278496at2"/>
<dbReference type="GO" id="GO:0006508">
    <property type="term" value="P:proteolysis"/>
    <property type="evidence" value="ECO:0007669"/>
    <property type="project" value="UniProtKB-KW"/>
</dbReference>
<keyword evidence="11" id="KW-1185">Reference proteome</keyword>
<protein>
    <submittedName>
        <fullName evidence="10">Zinc metalloprotease</fullName>
    </submittedName>
</protein>
<feature type="domain" description="Peptidase M43 pregnancy-associated plasma-A" evidence="9">
    <location>
        <begin position="160"/>
        <end position="306"/>
    </location>
</feature>
<dbReference type="Pfam" id="PF05572">
    <property type="entry name" value="Peptidase_M43"/>
    <property type="match status" value="1"/>
</dbReference>
<keyword evidence="7 10" id="KW-0482">Metalloprotease</keyword>
<keyword evidence="8" id="KW-1015">Disulfide bond</keyword>
<organism evidence="10 11">
    <name type="scientific">Paenibacillus agilis</name>
    <dbReference type="NCBI Taxonomy" id="3020863"/>
    <lineage>
        <taxon>Bacteria</taxon>
        <taxon>Bacillati</taxon>
        <taxon>Bacillota</taxon>
        <taxon>Bacilli</taxon>
        <taxon>Bacillales</taxon>
        <taxon>Paenibacillaceae</taxon>
        <taxon>Paenibacillus</taxon>
    </lineage>
</organism>
<evidence type="ECO:0000256" key="7">
    <source>
        <dbReference type="ARBA" id="ARBA00023049"/>
    </source>
</evidence>
<keyword evidence="5" id="KW-0378">Hydrolase</keyword>
<dbReference type="Proteomes" id="UP000318102">
    <property type="component" value="Unassembled WGS sequence"/>
</dbReference>
<evidence type="ECO:0000313" key="10">
    <source>
        <dbReference type="EMBL" id="TVX93707.1"/>
    </source>
</evidence>
<comment type="caution">
    <text evidence="10">The sequence shown here is derived from an EMBL/GenBank/DDBJ whole genome shotgun (WGS) entry which is preliminary data.</text>
</comment>
<evidence type="ECO:0000256" key="3">
    <source>
        <dbReference type="ARBA" id="ARBA00022723"/>
    </source>
</evidence>
<evidence type="ECO:0000256" key="8">
    <source>
        <dbReference type="ARBA" id="ARBA00023157"/>
    </source>
</evidence>
<dbReference type="InterPro" id="IPR008754">
    <property type="entry name" value="Peptidase_M43"/>
</dbReference>
<keyword evidence="4" id="KW-0732">Signal</keyword>
<dbReference type="EMBL" id="VNJK01000001">
    <property type="protein sequence ID" value="TVX93707.1"/>
    <property type="molecule type" value="Genomic_DNA"/>
</dbReference>
<name>A0A559J1F5_9BACL</name>
<reference evidence="10 11" key="1">
    <citation type="submission" date="2019-07" db="EMBL/GenBank/DDBJ databases">
        <authorList>
            <person name="Kim J."/>
        </authorList>
    </citation>
    <scope>NUCLEOTIDE SEQUENCE [LARGE SCALE GENOMIC DNA]</scope>
    <source>
        <strain evidence="10 11">N4</strain>
    </source>
</reference>
<evidence type="ECO:0000256" key="5">
    <source>
        <dbReference type="ARBA" id="ARBA00022801"/>
    </source>
</evidence>
<keyword evidence="2" id="KW-0645">Protease</keyword>
<evidence type="ECO:0000256" key="1">
    <source>
        <dbReference type="ARBA" id="ARBA00008721"/>
    </source>
</evidence>
<comment type="similarity">
    <text evidence="1">Belongs to the peptidase M43B family.</text>
</comment>
<dbReference type="PANTHER" id="PTHR47466:SF1">
    <property type="entry name" value="METALLOPROTEASE MEP1 (AFU_ORTHOLOGUE AFUA_1G07730)-RELATED"/>
    <property type="match status" value="1"/>
</dbReference>
<dbReference type="CDD" id="cd04275">
    <property type="entry name" value="ZnMc_pappalysin_like"/>
    <property type="match status" value="1"/>
</dbReference>
<dbReference type="RefSeq" id="WP_144990451.1">
    <property type="nucleotide sequence ID" value="NZ_VNJK01000001.1"/>
</dbReference>
<keyword evidence="3" id="KW-0479">Metal-binding</keyword>